<dbReference type="Pfam" id="PF00152">
    <property type="entry name" value="tRNA-synt_2"/>
    <property type="match status" value="1"/>
</dbReference>
<evidence type="ECO:0000313" key="5">
    <source>
        <dbReference type="EMBL" id="WGK68081.1"/>
    </source>
</evidence>
<dbReference type="Proteomes" id="UP001228690">
    <property type="component" value="Chromosome"/>
</dbReference>
<sequence>MSVPVSAADRSRLIESRIRQKAGVLRAVRRFFERECFIELDTKILQGSLVPELHVAGFSLPNALVSPVSPPPGSLDSPNSRGEQYLLPSPELAMKNLLCDWNRHGKARSVYQLAHCFRREEIQDHFHFQEFLMLEFYAVGLDAMHLLELLCSLLSELSPLLRPVFRPANANAKAKAPGPDIGSPRKLSFDELCRKATGLGFDRYWQKGLSGMRDLYTKASGKQTAPELNQDDLFHLFLVEFLEPYIRQELPNCVLYPYPDVTPLPAKSLNPNENFSTEHSGGWVDRWELYVNGVELANACREENRLSYLQSYRKRFVNDLRSSGRYAELQKFDLEAPELWQYLPDCSGAALGLDRLLALFPPS</sequence>
<dbReference type="PANTHER" id="PTHR42918:SF6">
    <property type="entry name" value="ELONGATION FACTOR P--(R)-BETA-LYSINE LIGASE"/>
    <property type="match status" value="1"/>
</dbReference>
<evidence type="ECO:0000259" key="4">
    <source>
        <dbReference type="Pfam" id="PF00152"/>
    </source>
</evidence>
<dbReference type="SUPFAM" id="SSF55681">
    <property type="entry name" value="Class II aaRS and biotin synthetases"/>
    <property type="match status" value="1"/>
</dbReference>
<evidence type="ECO:0000313" key="6">
    <source>
        <dbReference type="Proteomes" id="UP001228690"/>
    </source>
</evidence>
<keyword evidence="2" id="KW-0547">Nucleotide-binding</keyword>
<dbReference type="InterPro" id="IPR004364">
    <property type="entry name" value="Aa-tRNA-synt_II"/>
</dbReference>
<dbReference type="PANTHER" id="PTHR42918">
    <property type="entry name" value="LYSYL-TRNA SYNTHETASE"/>
    <property type="match status" value="1"/>
</dbReference>
<feature type="domain" description="Aminoacyl-tRNA synthetase class II (D/K/N)" evidence="4">
    <location>
        <begin position="14"/>
        <end position="359"/>
    </location>
</feature>
<evidence type="ECO:0000256" key="2">
    <source>
        <dbReference type="ARBA" id="ARBA00022741"/>
    </source>
</evidence>
<protein>
    <recommendedName>
        <fullName evidence="4">Aminoacyl-tRNA synthetase class II (D/K/N) domain-containing protein</fullName>
    </recommendedName>
</protein>
<proteinExistence type="predicted"/>
<dbReference type="Gene3D" id="3.30.930.10">
    <property type="entry name" value="Bira Bifunctional Protein, Domain 2"/>
    <property type="match status" value="1"/>
</dbReference>
<keyword evidence="3" id="KW-0067">ATP-binding</keyword>
<evidence type="ECO:0000256" key="3">
    <source>
        <dbReference type="ARBA" id="ARBA00022840"/>
    </source>
</evidence>
<dbReference type="EMBL" id="CP123443">
    <property type="protein sequence ID" value="WGK68081.1"/>
    <property type="molecule type" value="Genomic_DNA"/>
</dbReference>
<dbReference type="RefSeq" id="WP_326926246.1">
    <property type="nucleotide sequence ID" value="NZ_CP123443.1"/>
</dbReference>
<keyword evidence="1" id="KW-0436">Ligase</keyword>
<organism evidence="5 6">
    <name type="scientific">Candidatus Haliotispira prima</name>
    <dbReference type="NCBI Taxonomy" id="3034016"/>
    <lineage>
        <taxon>Bacteria</taxon>
        <taxon>Pseudomonadati</taxon>
        <taxon>Spirochaetota</taxon>
        <taxon>Spirochaetia</taxon>
        <taxon>Spirochaetales</taxon>
        <taxon>Spirochaetaceae</taxon>
        <taxon>Candidatus Haliotispira</taxon>
    </lineage>
</organism>
<reference evidence="5 6" key="1">
    <citation type="submission" date="2023-04" db="EMBL/GenBank/DDBJ databases">
        <title>Spirochaete genome identified in red abalone sample constitutes a novel genus.</title>
        <authorList>
            <person name="Sharma S.P."/>
            <person name="Purcell C.M."/>
            <person name="Hyde J.R."/>
            <person name="Severin A.J."/>
        </authorList>
    </citation>
    <scope>NUCLEOTIDE SEQUENCE [LARGE SCALE GENOMIC DNA]</scope>
    <source>
        <strain evidence="5 6">SP-2023</strain>
    </source>
</reference>
<accession>A0ABY8ME16</accession>
<evidence type="ECO:0000256" key="1">
    <source>
        <dbReference type="ARBA" id="ARBA00022598"/>
    </source>
</evidence>
<keyword evidence="6" id="KW-1185">Reference proteome</keyword>
<dbReference type="InterPro" id="IPR045864">
    <property type="entry name" value="aa-tRNA-synth_II/BPL/LPL"/>
</dbReference>
<gene>
    <name evidence="5" type="ORF">P0082_06250</name>
</gene>
<name>A0ABY8ME16_9SPIO</name>